<organism evidence="3 4">
    <name type="scientific">Urochloa decumbens</name>
    <dbReference type="NCBI Taxonomy" id="240449"/>
    <lineage>
        <taxon>Eukaryota</taxon>
        <taxon>Viridiplantae</taxon>
        <taxon>Streptophyta</taxon>
        <taxon>Embryophyta</taxon>
        <taxon>Tracheophyta</taxon>
        <taxon>Spermatophyta</taxon>
        <taxon>Magnoliopsida</taxon>
        <taxon>Liliopsida</taxon>
        <taxon>Poales</taxon>
        <taxon>Poaceae</taxon>
        <taxon>PACMAD clade</taxon>
        <taxon>Panicoideae</taxon>
        <taxon>Panicodae</taxon>
        <taxon>Paniceae</taxon>
        <taxon>Melinidinae</taxon>
        <taxon>Urochloa</taxon>
    </lineage>
</organism>
<dbReference type="CDD" id="cd00121">
    <property type="entry name" value="MATH"/>
    <property type="match status" value="1"/>
</dbReference>
<dbReference type="AlphaFoldDB" id="A0ABC9BUJ4"/>
<dbReference type="SUPFAM" id="SSF49599">
    <property type="entry name" value="TRAF domain-like"/>
    <property type="match status" value="1"/>
</dbReference>
<protein>
    <recommendedName>
        <fullName evidence="2">MATH domain-containing protein</fullName>
    </recommendedName>
</protein>
<dbReference type="Proteomes" id="UP001497457">
    <property type="component" value="Chromosome 27b"/>
</dbReference>
<dbReference type="InterPro" id="IPR045005">
    <property type="entry name" value="BPM1-6"/>
</dbReference>
<accession>A0ABC9BUJ4</accession>
<dbReference type="InterPro" id="IPR008974">
    <property type="entry name" value="TRAF-like"/>
</dbReference>
<dbReference type="Gene3D" id="2.60.210.10">
    <property type="entry name" value="Apoptosis, Tumor Necrosis Factor Receptor Associated Protein 2, Chain A"/>
    <property type="match status" value="1"/>
</dbReference>
<evidence type="ECO:0000256" key="1">
    <source>
        <dbReference type="SAM" id="MobiDB-lite"/>
    </source>
</evidence>
<name>A0ABC9BUJ4_9POAL</name>
<feature type="region of interest" description="Disordered" evidence="1">
    <location>
        <begin position="215"/>
        <end position="254"/>
    </location>
</feature>
<reference evidence="3 4" key="2">
    <citation type="submission" date="2024-10" db="EMBL/GenBank/DDBJ databases">
        <authorList>
            <person name="Ryan C."/>
        </authorList>
    </citation>
    <scope>NUCLEOTIDE SEQUENCE [LARGE SCALE GENOMIC DNA]</scope>
</reference>
<evidence type="ECO:0000313" key="4">
    <source>
        <dbReference type="Proteomes" id="UP001497457"/>
    </source>
</evidence>
<keyword evidence="4" id="KW-1185">Reference proteome</keyword>
<dbReference type="PANTHER" id="PTHR26379">
    <property type="entry name" value="BTB/POZ AND MATH DOMAIN-CONTAINING PROTEIN 1"/>
    <property type="match status" value="1"/>
</dbReference>
<dbReference type="PANTHER" id="PTHR26379:SF282">
    <property type="entry name" value="OS04G0433000 PROTEIN"/>
    <property type="match status" value="1"/>
</dbReference>
<evidence type="ECO:0000259" key="2">
    <source>
        <dbReference type="PROSITE" id="PS50144"/>
    </source>
</evidence>
<dbReference type="Pfam" id="PF22486">
    <property type="entry name" value="MATH_2"/>
    <property type="match status" value="1"/>
</dbReference>
<feature type="domain" description="MATH" evidence="2">
    <location>
        <begin position="26"/>
        <end position="171"/>
    </location>
</feature>
<dbReference type="EMBL" id="OZ075137">
    <property type="protein sequence ID" value="CAL5008362.1"/>
    <property type="molecule type" value="Genomic_DNA"/>
</dbReference>
<sequence length="254" mass="27391">MSSLLTAAGAAPPTRSASAVVAKPARGFHVFRIDGYSVTTTLPAGERLTSQPFFVRGRYWNVDYYPNGTDTTTDSDAGAIAVYLRLQGTHIKERVRVEYKFGLLDSTGTAAYELPAEMGIFSFPGSVNGSVAVAADGDLGCGYAAFITKEDLRRRREILLKEDSLAIRCDVAVAEVGPLAVAPPVQMRDARMGRGGRGGGYDNYSGGGGYGYHAYQSPDEYDDSSHEGGGKRGQQLPDDKEFIRRCLTAQRRNN</sequence>
<dbReference type="PROSITE" id="PS50144">
    <property type="entry name" value="MATH"/>
    <property type="match status" value="1"/>
</dbReference>
<dbReference type="InterPro" id="IPR002083">
    <property type="entry name" value="MATH/TRAF_dom"/>
</dbReference>
<reference evidence="4" key="1">
    <citation type="submission" date="2024-06" db="EMBL/GenBank/DDBJ databases">
        <authorList>
            <person name="Ryan C."/>
        </authorList>
    </citation>
    <scope>NUCLEOTIDE SEQUENCE [LARGE SCALE GENOMIC DNA]</scope>
</reference>
<evidence type="ECO:0000313" key="3">
    <source>
        <dbReference type="EMBL" id="CAL5008362.1"/>
    </source>
</evidence>
<proteinExistence type="predicted"/>
<gene>
    <name evidence="3" type="ORF">URODEC1_LOCUS68964</name>
</gene>